<reference evidence="9" key="1">
    <citation type="submission" date="2012-12" db="EMBL/GenBank/DDBJ databases">
        <authorList>
            <person name="Hellsten U."/>
            <person name="Grimwood J."/>
            <person name="Chapman J.A."/>
            <person name="Shapiro H."/>
            <person name="Aerts A."/>
            <person name="Otillar R.P."/>
            <person name="Terry A.Y."/>
            <person name="Boore J.L."/>
            <person name="Simakov O."/>
            <person name="Marletaz F."/>
            <person name="Cho S.-J."/>
            <person name="Edsinger-Gonzales E."/>
            <person name="Havlak P."/>
            <person name="Kuo D.-H."/>
            <person name="Larsson T."/>
            <person name="Lv J."/>
            <person name="Arendt D."/>
            <person name="Savage R."/>
            <person name="Osoegawa K."/>
            <person name="de Jong P."/>
            <person name="Lindberg D.R."/>
            <person name="Seaver E.C."/>
            <person name="Weisblat D.A."/>
            <person name="Putnam N.H."/>
            <person name="Grigoriev I.V."/>
            <person name="Rokhsar D.S."/>
        </authorList>
    </citation>
    <scope>NUCLEOTIDE SEQUENCE</scope>
    <source>
        <strain evidence="9">I ESC-2004</strain>
    </source>
</reference>
<dbReference type="Proteomes" id="UP000014760">
    <property type="component" value="Unassembled WGS sequence"/>
</dbReference>
<feature type="binding site" evidence="3">
    <location>
        <position position="70"/>
    </location>
    <ligand>
        <name>GTP</name>
        <dbReference type="ChEBI" id="CHEBI:37565"/>
    </ligand>
</feature>
<dbReference type="InterPro" id="IPR005225">
    <property type="entry name" value="Small_GTP-bd"/>
</dbReference>
<dbReference type="PROSITE" id="PS51417">
    <property type="entry name" value="ARF"/>
    <property type="match status" value="1"/>
</dbReference>
<dbReference type="Gene3D" id="3.40.50.300">
    <property type="entry name" value="P-loop containing nucleotide triphosphate hydrolases"/>
    <property type="match status" value="1"/>
</dbReference>
<dbReference type="GO" id="GO:0097500">
    <property type="term" value="P:receptor localization to non-motile cilium"/>
    <property type="evidence" value="ECO:0007669"/>
    <property type="project" value="TreeGrafter"/>
</dbReference>
<dbReference type="NCBIfam" id="TIGR00231">
    <property type="entry name" value="small_GTP"/>
    <property type="match status" value="1"/>
</dbReference>
<dbReference type="GO" id="GO:0097730">
    <property type="term" value="C:non-motile cilium"/>
    <property type="evidence" value="ECO:0007669"/>
    <property type="project" value="TreeGrafter"/>
</dbReference>
<gene>
    <name evidence="7" type="ORF">CAPTEDRAFT_184387</name>
</gene>
<evidence type="ECO:0000313" key="7">
    <source>
        <dbReference type="EMBL" id="ELU13265.1"/>
    </source>
</evidence>
<dbReference type="PANTHER" id="PTHR46090">
    <property type="entry name" value="ADP-RIBOSYLATION FACTOR-LIKE PROTEIN 13B"/>
    <property type="match status" value="1"/>
</dbReference>
<evidence type="ECO:0000256" key="2">
    <source>
        <dbReference type="ARBA" id="ARBA00023134"/>
    </source>
</evidence>
<keyword evidence="1 3" id="KW-0547">Nucleotide-binding</keyword>
<dbReference type="OrthoDB" id="14717at2759"/>
<dbReference type="PRINTS" id="PR00328">
    <property type="entry name" value="SAR1GTPBP"/>
</dbReference>
<name>R7VC63_CAPTE</name>
<dbReference type="EnsemblMetazoa" id="CapteT184387">
    <property type="protein sequence ID" value="CapteP184387"/>
    <property type="gene ID" value="CapteG184387"/>
</dbReference>
<dbReference type="FunFam" id="3.40.50.300:FF:000415">
    <property type="entry name" value="ADP-ribosylation factor-like GTPase 13B"/>
    <property type="match status" value="1"/>
</dbReference>
<feature type="binding site" evidence="4">
    <location>
        <position position="31"/>
    </location>
    <ligand>
        <name>Mg(2+)</name>
        <dbReference type="ChEBI" id="CHEBI:18420"/>
    </ligand>
</feature>
<dbReference type="PANTHER" id="PTHR46090:SF2">
    <property type="entry name" value="ADP-RIBOSYLATION FACTOR-LIKE PROTEIN 13B"/>
    <property type="match status" value="1"/>
</dbReference>
<evidence type="ECO:0000256" key="1">
    <source>
        <dbReference type="ARBA" id="ARBA00022741"/>
    </source>
</evidence>
<evidence type="ECO:0000256" key="5">
    <source>
        <dbReference type="RuleBase" id="RU003925"/>
    </source>
</evidence>
<dbReference type="GO" id="GO:0005525">
    <property type="term" value="F:GTP binding"/>
    <property type="evidence" value="ECO:0007669"/>
    <property type="project" value="UniProtKB-KW"/>
</dbReference>
<reference evidence="7 9" key="2">
    <citation type="journal article" date="2013" name="Nature">
        <title>Insights into bilaterian evolution from three spiralian genomes.</title>
        <authorList>
            <person name="Simakov O."/>
            <person name="Marletaz F."/>
            <person name="Cho S.J."/>
            <person name="Edsinger-Gonzales E."/>
            <person name="Havlak P."/>
            <person name="Hellsten U."/>
            <person name="Kuo D.H."/>
            <person name="Larsson T."/>
            <person name="Lv J."/>
            <person name="Arendt D."/>
            <person name="Savage R."/>
            <person name="Osoegawa K."/>
            <person name="de Jong P."/>
            <person name="Grimwood J."/>
            <person name="Chapman J.A."/>
            <person name="Shapiro H."/>
            <person name="Aerts A."/>
            <person name="Otillar R.P."/>
            <person name="Terry A.Y."/>
            <person name="Boore J.L."/>
            <person name="Grigoriev I.V."/>
            <person name="Lindberg D.R."/>
            <person name="Seaver E.C."/>
            <person name="Weisblat D.A."/>
            <person name="Putnam N.H."/>
            <person name="Rokhsar D.S."/>
        </authorList>
    </citation>
    <scope>NUCLEOTIDE SEQUENCE</scope>
    <source>
        <strain evidence="7 9">I ESC-2004</strain>
    </source>
</reference>
<dbReference type="GO" id="GO:0046872">
    <property type="term" value="F:metal ion binding"/>
    <property type="evidence" value="ECO:0007669"/>
    <property type="project" value="UniProtKB-KW"/>
</dbReference>
<dbReference type="GO" id="GO:0060170">
    <property type="term" value="C:ciliary membrane"/>
    <property type="evidence" value="ECO:0007669"/>
    <property type="project" value="TreeGrafter"/>
</dbReference>
<keyword evidence="2 3" id="KW-0342">GTP-binding</keyword>
<dbReference type="AlphaFoldDB" id="R7VC63"/>
<dbReference type="InterPro" id="IPR027417">
    <property type="entry name" value="P-loop_NTPase"/>
</dbReference>
<evidence type="ECO:0000256" key="4">
    <source>
        <dbReference type="PIRSR" id="PIRSR606689-2"/>
    </source>
</evidence>
<proteinExistence type="inferred from homology"/>
<dbReference type="STRING" id="283909.R7VC63"/>
<accession>R7VC63</accession>
<keyword evidence="9" id="KW-1185">Reference proteome</keyword>
<protein>
    <recommendedName>
        <fullName evidence="10">ADP-ribosylation factor-like protein 13B</fullName>
    </recommendedName>
</protein>
<comment type="similarity">
    <text evidence="5">Belongs to the small GTPase superfamily. Arf family.</text>
</comment>
<organism evidence="7">
    <name type="scientific">Capitella teleta</name>
    <name type="common">Polychaete worm</name>
    <dbReference type="NCBI Taxonomy" id="283909"/>
    <lineage>
        <taxon>Eukaryota</taxon>
        <taxon>Metazoa</taxon>
        <taxon>Spiralia</taxon>
        <taxon>Lophotrochozoa</taxon>
        <taxon>Annelida</taxon>
        <taxon>Polychaeta</taxon>
        <taxon>Sedentaria</taxon>
        <taxon>Scolecida</taxon>
        <taxon>Capitellidae</taxon>
        <taxon>Capitella</taxon>
    </lineage>
</organism>
<evidence type="ECO:0000313" key="8">
    <source>
        <dbReference type="EnsemblMetazoa" id="CapteP184387"/>
    </source>
</evidence>
<dbReference type="InterPro" id="IPR006689">
    <property type="entry name" value="Small_GTPase_ARF/SAR"/>
</dbReference>
<evidence type="ECO:0000256" key="3">
    <source>
        <dbReference type="PIRSR" id="PIRSR606689-1"/>
    </source>
</evidence>
<dbReference type="SUPFAM" id="SSF52540">
    <property type="entry name" value="P-loop containing nucleoside triphosphate hydrolases"/>
    <property type="match status" value="1"/>
</dbReference>
<keyword evidence="6" id="KW-0175">Coiled coil</keyword>
<dbReference type="EMBL" id="KB295343">
    <property type="protein sequence ID" value="ELU13265.1"/>
    <property type="molecule type" value="Genomic_DNA"/>
</dbReference>
<evidence type="ECO:0000313" key="9">
    <source>
        <dbReference type="Proteomes" id="UP000014760"/>
    </source>
</evidence>
<sequence>MGNCKSWVHKQREPSRDLTLAILGLDNAGKTVTAKGLQGDSLDSVAPTVGFSSIEFKFEKHKITLFDLGGGKRIRDIWKNYFSEVYGVVYVVDSSEPERLVECKGVLKNLLQHAKVAGKPVLVLANKQDVQGALDEIDICEYLDLEETVNMNKCPCRVETCSAILGQGKKLDKPIKDGFSWLVGIITSNFEKLDARIRKDVEEMKEKAAQDKKERAERVRKQKEERYEDLSVLTSGCS</sequence>
<dbReference type="HOGENOM" id="CLU_040729_12_4_1"/>
<dbReference type="GO" id="GO:0003924">
    <property type="term" value="F:GTPase activity"/>
    <property type="evidence" value="ECO:0007669"/>
    <property type="project" value="InterPro"/>
</dbReference>
<dbReference type="EMBL" id="AMQN01005173">
    <property type="status" value="NOT_ANNOTATED_CDS"/>
    <property type="molecule type" value="Genomic_DNA"/>
</dbReference>
<feature type="binding site" evidence="3">
    <location>
        <begin position="24"/>
        <end position="31"/>
    </location>
    <ligand>
        <name>GTP</name>
        <dbReference type="ChEBI" id="CHEBI:37565"/>
    </ligand>
</feature>
<keyword evidence="4" id="KW-0460">Magnesium</keyword>
<dbReference type="OMA" id="DRRNHQP"/>
<dbReference type="InterPro" id="IPR051995">
    <property type="entry name" value="Ciliary_GTPase"/>
</dbReference>
<keyword evidence="4" id="KW-0479">Metal-binding</keyword>
<dbReference type="Pfam" id="PF00025">
    <property type="entry name" value="Arf"/>
    <property type="match status" value="1"/>
</dbReference>
<dbReference type="SMART" id="SM00178">
    <property type="entry name" value="SAR"/>
    <property type="match status" value="1"/>
</dbReference>
<dbReference type="SMART" id="SM00177">
    <property type="entry name" value="ARF"/>
    <property type="match status" value="1"/>
</dbReference>
<feature type="coiled-coil region" evidence="6">
    <location>
        <begin position="202"/>
        <end position="233"/>
    </location>
</feature>
<evidence type="ECO:0000256" key="6">
    <source>
        <dbReference type="SAM" id="Coils"/>
    </source>
</evidence>
<dbReference type="GO" id="GO:1905515">
    <property type="term" value="P:non-motile cilium assembly"/>
    <property type="evidence" value="ECO:0007669"/>
    <property type="project" value="TreeGrafter"/>
</dbReference>
<feature type="binding site" evidence="4">
    <location>
        <position position="48"/>
    </location>
    <ligand>
        <name>Mg(2+)</name>
        <dbReference type="ChEBI" id="CHEBI:18420"/>
    </ligand>
</feature>
<feature type="binding site" evidence="3">
    <location>
        <begin position="126"/>
        <end position="129"/>
    </location>
    <ligand>
        <name>GTP</name>
        <dbReference type="ChEBI" id="CHEBI:37565"/>
    </ligand>
</feature>
<reference evidence="8" key="3">
    <citation type="submission" date="2015-06" db="UniProtKB">
        <authorList>
            <consortium name="EnsemblMetazoa"/>
        </authorList>
    </citation>
    <scope>IDENTIFICATION</scope>
</reference>
<evidence type="ECO:0008006" key="10">
    <source>
        <dbReference type="Google" id="ProtNLM"/>
    </source>
</evidence>